<dbReference type="Proteomes" id="UP000815260">
    <property type="component" value="Chromosome 2B"/>
</dbReference>
<dbReference type="EMBL" id="CM022215">
    <property type="protein sequence ID" value="KAF7006554.1"/>
    <property type="molecule type" value="Genomic_DNA"/>
</dbReference>
<sequence length="54" mass="5696">AAPGHVDRARAPRRGLLYGHAGFAKRGEDYFLVKPDCPRVPGDPSTAPPSPSSP</sequence>
<feature type="non-terminal residue" evidence="2">
    <location>
        <position position="54"/>
    </location>
</feature>
<feature type="non-terminal residue" evidence="2">
    <location>
        <position position="1"/>
    </location>
</feature>
<feature type="region of interest" description="Disordered" evidence="1">
    <location>
        <begin position="35"/>
        <end position="54"/>
    </location>
</feature>
<proteinExistence type="predicted"/>
<reference evidence="2" key="1">
    <citation type="journal article" date="2017" name="Gigascience">
        <title>The first near-complete assembly of the hexaploid bread wheat genome, Triticum aestivum.</title>
        <authorList>
            <person name="Zimin A.V."/>
            <person name="Puiu D."/>
            <person name="Hall R."/>
            <person name="Kingan S."/>
            <person name="Clavijo B.J."/>
            <person name="Salzberg S.L."/>
        </authorList>
    </citation>
    <scope>NUCLEOTIDE SEQUENCE</scope>
    <source>
        <tissue evidence="2">Leaf</tissue>
    </source>
</reference>
<reference evidence="2" key="2">
    <citation type="submission" date="2020-03" db="EMBL/GenBank/DDBJ databases">
        <title>The second near-complete assembly of the hexaploid bread wheat (Triticum aestivum) genome.</title>
        <authorList>
            <person name="Zimin A.V."/>
            <person name="Puiu D."/>
            <person name="Shumante A."/>
            <person name="Alonge M."/>
            <person name="Salzberg S.L."/>
        </authorList>
    </citation>
    <scope>NUCLEOTIDE SEQUENCE</scope>
    <source>
        <tissue evidence="2">Leaf</tissue>
    </source>
</reference>
<gene>
    <name evidence="2" type="ORF">CFC21_021590</name>
</gene>
<organism evidence="2">
    <name type="scientific">Triticum aestivum</name>
    <name type="common">Wheat</name>
    <dbReference type="NCBI Taxonomy" id="4565"/>
    <lineage>
        <taxon>Eukaryota</taxon>
        <taxon>Viridiplantae</taxon>
        <taxon>Streptophyta</taxon>
        <taxon>Embryophyta</taxon>
        <taxon>Tracheophyta</taxon>
        <taxon>Spermatophyta</taxon>
        <taxon>Magnoliopsida</taxon>
        <taxon>Liliopsida</taxon>
        <taxon>Poales</taxon>
        <taxon>Poaceae</taxon>
        <taxon>BOP clade</taxon>
        <taxon>Pooideae</taxon>
        <taxon>Triticodae</taxon>
        <taxon>Triticeae</taxon>
        <taxon>Triticinae</taxon>
        <taxon>Triticum</taxon>
    </lineage>
</organism>
<name>A0A9R1EAV3_WHEAT</name>
<accession>A0A9R1EAV3</accession>
<evidence type="ECO:0000313" key="2">
    <source>
        <dbReference type="EMBL" id="KAF7006554.1"/>
    </source>
</evidence>
<protein>
    <submittedName>
        <fullName evidence="2">Uncharacterized protein</fullName>
    </submittedName>
</protein>
<dbReference type="AlphaFoldDB" id="A0A9R1EAV3"/>
<comment type="caution">
    <text evidence="2">The sequence shown here is derived from an EMBL/GenBank/DDBJ whole genome shotgun (WGS) entry which is preliminary data.</text>
</comment>
<evidence type="ECO:0000256" key="1">
    <source>
        <dbReference type="SAM" id="MobiDB-lite"/>
    </source>
</evidence>